<feature type="non-terminal residue" evidence="1">
    <location>
        <position position="95"/>
    </location>
</feature>
<keyword evidence="2" id="KW-1185">Reference proteome</keyword>
<dbReference type="AlphaFoldDB" id="A0AAU9R7J5"/>
<proteinExistence type="predicted"/>
<dbReference type="Gene3D" id="2.40.50.140">
    <property type="entry name" value="Nucleic acid-binding proteins"/>
    <property type="match status" value="1"/>
</dbReference>
<gene>
    <name evidence="1" type="ORF">TAV2_LOCUS2509</name>
</gene>
<evidence type="ECO:0000313" key="1">
    <source>
        <dbReference type="EMBL" id="CAH2035428.1"/>
    </source>
</evidence>
<reference evidence="1 2" key="1">
    <citation type="submission" date="2022-03" db="EMBL/GenBank/DDBJ databases">
        <authorList>
            <person name="Nunn A."/>
            <person name="Chopra R."/>
            <person name="Nunn A."/>
            <person name="Contreras Garrido A."/>
        </authorList>
    </citation>
    <scope>NUCLEOTIDE SEQUENCE [LARGE SCALE GENOMIC DNA]</scope>
</reference>
<name>A0AAU9R7J5_THLAR</name>
<feature type="non-terminal residue" evidence="1">
    <location>
        <position position="1"/>
    </location>
</feature>
<organism evidence="1 2">
    <name type="scientific">Thlaspi arvense</name>
    <name type="common">Field penny-cress</name>
    <dbReference type="NCBI Taxonomy" id="13288"/>
    <lineage>
        <taxon>Eukaryota</taxon>
        <taxon>Viridiplantae</taxon>
        <taxon>Streptophyta</taxon>
        <taxon>Embryophyta</taxon>
        <taxon>Tracheophyta</taxon>
        <taxon>Spermatophyta</taxon>
        <taxon>Magnoliopsida</taxon>
        <taxon>eudicotyledons</taxon>
        <taxon>Gunneridae</taxon>
        <taxon>Pentapetalae</taxon>
        <taxon>rosids</taxon>
        <taxon>malvids</taxon>
        <taxon>Brassicales</taxon>
        <taxon>Brassicaceae</taxon>
        <taxon>Thlaspideae</taxon>
        <taxon>Thlaspi</taxon>
    </lineage>
</organism>
<dbReference type="EMBL" id="OU466857">
    <property type="protein sequence ID" value="CAH2035428.1"/>
    <property type="molecule type" value="Genomic_DNA"/>
</dbReference>
<protein>
    <submittedName>
        <fullName evidence="1">Uncharacterized protein</fullName>
    </submittedName>
</protein>
<accession>A0AAU9R7J5</accession>
<sequence>NQTMHASVKKDSIKKYENLLEEGLYKIITNFSVTHNGVSFTDIHEGKQYPDFLIDIVGQIVEIGDVEILNINRKQTKRLTMTLRDDGYHFIINLL</sequence>
<dbReference type="InterPro" id="IPR012340">
    <property type="entry name" value="NA-bd_OB-fold"/>
</dbReference>
<dbReference type="Proteomes" id="UP000836841">
    <property type="component" value="Chromosome 1"/>
</dbReference>
<evidence type="ECO:0000313" key="2">
    <source>
        <dbReference type="Proteomes" id="UP000836841"/>
    </source>
</evidence>